<proteinExistence type="predicted"/>
<evidence type="ECO:0000313" key="1">
    <source>
        <dbReference type="EMBL" id="JAH46326.1"/>
    </source>
</evidence>
<accession>A0A0E9SYF3</accession>
<organism evidence="1">
    <name type="scientific">Anguilla anguilla</name>
    <name type="common">European freshwater eel</name>
    <name type="synonym">Muraena anguilla</name>
    <dbReference type="NCBI Taxonomy" id="7936"/>
    <lineage>
        <taxon>Eukaryota</taxon>
        <taxon>Metazoa</taxon>
        <taxon>Chordata</taxon>
        <taxon>Craniata</taxon>
        <taxon>Vertebrata</taxon>
        <taxon>Euteleostomi</taxon>
        <taxon>Actinopterygii</taxon>
        <taxon>Neopterygii</taxon>
        <taxon>Teleostei</taxon>
        <taxon>Anguilliformes</taxon>
        <taxon>Anguillidae</taxon>
        <taxon>Anguilla</taxon>
    </lineage>
</organism>
<dbReference type="AlphaFoldDB" id="A0A0E9SYF3"/>
<name>A0A0E9SYF3_ANGAN</name>
<reference evidence="1" key="2">
    <citation type="journal article" date="2015" name="Fish Shellfish Immunol.">
        <title>Early steps in the European eel (Anguilla anguilla)-Vibrio vulnificus interaction in the gills: Role of the RtxA13 toxin.</title>
        <authorList>
            <person name="Callol A."/>
            <person name="Pajuelo D."/>
            <person name="Ebbesson L."/>
            <person name="Teles M."/>
            <person name="MacKenzie S."/>
            <person name="Amaro C."/>
        </authorList>
    </citation>
    <scope>NUCLEOTIDE SEQUENCE</scope>
</reference>
<dbReference type="EMBL" id="GBXM01062251">
    <property type="protein sequence ID" value="JAH46326.1"/>
    <property type="molecule type" value="Transcribed_RNA"/>
</dbReference>
<protein>
    <submittedName>
        <fullName evidence="1">Uncharacterized protein</fullName>
    </submittedName>
</protein>
<sequence>MFWHHVGDEGKAFGLPRQAVNREVHLRQRTYKTQGGEWRTAGLSDSSTGVPKWRLVFSVFQQLI</sequence>
<reference evidence="1" key="1">
    <citation type="submission" date="2014-11" db="EMBL/GenBank/DDBJ databases">
        <authorList>
            <person name="Amaro Gonzalez C."/>
        </authorList>
    </citation>
    <scope>NUCLEOTIDE SEQUENCE</scope>
</reference>